<proteinExistence type="predicted"/>
<accession>A0AAV0J4B4</accession>
<evidence type="ECO:0008006" key="3">
    <source>
        <dbReference type="Google" id="ProtNLM"/>
    </source>
</evidence>
<organism evidence="1 2">
    <name type="scientific">Linum tenue</name>
    <dbReference type="NCBI Taxonomy" id="586396"/>
    <lineage>
        <taxon>Eukaryota</taxon>
        <taxon>Viridiplantae</taxon>
        <taxon>Streptophyta</taxon>
        <taxon>Embryophyta</taxon>
        <taxon>Tracheophyta</taxon>
        <taxon>Spermatophyta</taxon>
        <taxon>Magnoliopsida</taxon>
        <taxon>eudicotyledons</taxon>
        <taxon>Gunneridae</taxon>
        <taxon>Pentapetalae</taxon>
        <taxon>rosids</taxon>
        <taxon>fabids</taxon>
        <taxon>Malpighiales</taxon>
        <taxon>Linaceae</taxon>
        <taxon>Linum</taxon>
    </lineage>
</organism>
<dbReference type="AlphaFoldDB" id="A0AAV0J4B4"/>
<name>A0AAV0J4B4_9ROSI</name>
<evidence type="ECO:0000313" key="2">
    <source>
        <dbReference type="Proteomes" id="UP001154282"/>
    </source>
</evidence>
<keyword evidence="2" id="KW-1185">Reference proteome</keyword>
<evidence type="ECO:0000313" key="1">
    <source>
        <dbReference type="EMBL" id="CAI0403376.1"/>
    </source>
</evidence>
<sequence>LGFEIARTSKGISLCKRKYALDLLADCGLLSAEPADSPSTPGPKLSAKSVFQGIMSKMGRLDIYAPA</sequence>
<comment type="caution">
    <text evidence="1">The sequence shown here is derived from an EMBL/GenBank/DDBJ whole genome shotgun (WGS) entry which is preliminary data.</text>
</comment>
<protein>
    <recommendedName>
        <fullName evidence="3">Reverse transcriptase</fullName>
    </recommendedName>
</protein>
<dbReference type="Proteomes" id="UP001154282">
    <property type="component" value="Unassembled WGS sequence"/>
</dbReference>
<reference evidence="1" key="1">
    <citation type="submission" date="2022-08" db="EMBL/GenBank/DDBJ databases">
        <authorList>
            <person name="Gutierrez-Valencia J."/>
        </authorList>
    </citation>
    <scope>NUCLEOTIDE SEQUENCE</scope>
</reference>
<feature type="non-terminal residue" evidence="1">
    <location>
        <position position="1"/>
    </location>
</feature>
<gene>
    <name evidence="1" type="ORF">LITE_LOCUS12020</name>
</gene>
<dbReference type="EMBL" id="CAMGYJ010000004">
    <property type="protein sequence ID" value="CAI0403376.1"/>
    <property type="molecule type" value="Genomic_DNA"/>
</dbReference>